<keyword evidence="1" id="KW-0175">Coiled coil</keyword>
<feature type="domain" description="CorA-like transporter" evidence="4">
    <location>
        <begin position="101"/>
        <end position="346"/>
    </location>
</feature>
<evidence type="ECO:0000256" key="2">
    <source>
        <dbReference type="SAM" id="MobiDB-lite"/>
    </source>
</evidence>
<evidence type="ECO:0000256" key="3">
    <source>
        <dbReference type="SAM" id="Phobius"/>
    </source>
</evidence>
<feature type="region of interest" description="Disordered" evidence="2">
    <location>
        <begin position="624"/>
        <end position="656"/>
    </location>
</feature>
<keyword evidence="6" id="KW-1185">Reference proteome</keyword>
<comment type="caution">
    <text evidence="5">The sequence shown here is derived from an EMBL/GenBank/DDBJ whole genome shotgun (WGS) entry which is preliminary data.</text>
</comment>
<dbReference type="GO" id="GO:0003964">
    <property type="term" value="F:RNA-directed DNA polymerase activity"/>
    <property type="evidence" value="ECO:0007669"/>
    <property type="project" value="UniProtKB-KW"/>
</dbReference>
<dbReference type="AlphaFoldDB" id="A0AAV9TUS3"/>
<evidence type="ECO:0000259" key="4">
    <source>
        <dbReference type="Pfam" id="PF26616"/>
    </source>
</evidence>
<keyword evidence="3" id="KW-0472">Membrane</keyword>
<dbReference type="Proteomes" id="UP001327957">
    <property type="component" value="Unassembled WGS sequence"/>
</dbReference>
<dbReference type="InterPro" id="IPR058257">
    <property type="entry name" value="CorA-like_dom"/>
</dbReference>
<feature type="coiled-coil region" evidence="1">
    <location>
        <begin position="429"/>
        <end position="456"/>
    </location>
</feature>
<evidence type="ECO:0000313" key="6">
    <source>
        <dbReference type="Proteomes" id="UP001327957"/>
    </source>
</evidence>
<evidence type="ECO:0000313" key="5">
    <source>
        <dbReference type="EMBL" id="KAK6226755.1"/>
    </source>
</evidence>
<dbReference type="EMBL" id="JASAOK010000001">
    <property type="protein sequence ID" value="KAK6226755.1"/>
    <property type="molecule type" value="Genomic_DNA"/>
</dbReference>
<sequence length="697" mass="77710">MAEQETRFLEKLAVASTYPDTLLWQDEEASAIKERRDHYAETKTRIFDAILEQREPLAILDVGASRDSGPASSEVAGTKADGWLTNLTSEKAPASHRTRKCKLSLIRDVAGLRTKLSWPSPAGSTTEHSGLVKDPPLRVILLERLWPTSMTLHVEEDVLLEILTYHQVPANFLSFLTSGSEAWSFASSIRFAGFVGRSTLRPLRRQPSLMGLGRSGTHVQVCLTLFSIREYPLHALPGESDPERTPRWETHSAIVYLHFDFVEGTAVWLLVSPRCYHPEKSKGTQNLLWNTLKGGLASDMSTLTCLDIHERFRVSLSCLLAVARWSIGMFSHHLQDTERRLSDLTKPYVYPFDNDDDMVDESWGSIHAQDLRRMAFLMESRHGGVLRAENNLRVLRRLLKFINDEVYGDLEVLEDRQTDKIRVHVQDFAEKVTLVIEELEDLLDRALALDKLAKNREVYIQRLQAHHASQQTKTIAELTAEDSSAMKQLSFIALILLPVTVVSAVLSTDIVKFQDLASENEKKVTGSTSESAVPIFNFSVAAFGTWAIASVLMTIATVILVKPIENRGRRSTGRVGGGGGGEGANNCNTWASRVKRWMPIARDSAGQDMSRSDTGRTKMAAALASASSMHRAPTVTKTVSNSPEVPMVDEGVPGPRHLYPDGIVDEMEGETEHEVLGRQRVRNRIIVSVLVFYHVVP</sequence>
<keyword evidence="5" id="KW-0695">RNA-directed DNA polymerase</keyword>
<reference evidence="5 6" key="1">
    <citation type="submission" date="2023-04" db="EMBL/GenBank/DDBJ databases">
        <title>Colletotrichum tabacum stain YC1 causing leaf anthracnose on Nicotiana tabacum(L.) cv.</title>
        <authorList>
            <person name="Ji Z."/>
            <person name="Wang M."/>
            <person name="Zhang J."/>
            <person name="Wang N."/>
            <person name="Zhou Z."/>
        </authorList>
    </citation>
    <scope>NUCLEOTIDE SEQUENCE [LARGE SCALE GENOMIC DNA]</scope>
    <source>
        <strain evidence="5 6">YC1</strain>
    </source>
</reference>
<feature type="transmembrane region" description="Helical" evidence="3">
    <location>
        <begin position="531"/>
        <end position="561"/>
    </location>
</feature>
<evidence type="ECO:0000256" key="1">
    <source>
        <dbReference type="SAM" id="Coils"/>
    </source>
</evidence>
<keyword evidence="3" id="KW-1133">Transmembrane helix</keyword>
<gene>
    <name evidence="5" type="ORF">QIS74_00310</name>
</gene>
<proteinExistence type="predicted"/>
<accession>A0AAV9TUS3</accession>
<dbReference type="Pfam" id="PF26616">
    <property type="entry name" value="CorA-like"/>
    <property type="match status" value="1"/>
</dbReference>
<protein>
    <submittedName>
        <fullName evidence="5">Telomerase reverse transcriptase</fullName>
    </submittedName>
</protein>
<keyword evidence="3" id="KW-0812">Transmembrane</keyword>
<name>A0AAV9TUS3_9PEZI</name>
<organism evidence="5 6">
    <name type="scientific">Colletotrichum tabaci</name>
    <dbReference type="NCBI Taxonomy" id="1209068"/>
    <lineage>
        <taxon>Eukaryota</taxon>
        <taxon>Fungi</taxon>
        <taxon>Dikarya</taxon>
        <taxon>Ascomycota</taxon>
        <taxon>Pezizomycotina</taxon>
        <taxon>Sordariomycetes</taxon>
        <taxon>Hypocreomycetidae</taxon>
        <taxon>Glomerellales</taxon>
        <taxon>Glomerellaceae</taxon>
        <taxon>Colletotrichum</taxon>
        <taxon>Colletotrichum destructivum species complex</taxon>
    </lineage>
</organism>
<keyword evidence="5" id="KW-0808">Transferase</keyword>
<keyword evidence="5" id="KW-0548">Nucleotidyltransferase</keyword>